<reference evidence="3" key="1">
    <citation type="submission" date="2013-06" db="EMBL/GenBank/DDBJ databases">
        <title>Complete Genome Sequence of Hyperthermophilic Palaeococcus pacificus DY20341T, Isolated from a Deep-Sea Hydrothermal Sediments.</title>
        <authorList>
            <person name="Zeng X."/>
            <person name="Shao Z."/>
        </authorList>
    </citation>
    <scope>NUCLEOTIDE SEQUENCE [LARGE SCALE GENOMIC DNA]</scope>
    <source>
        <strain evidence="3">DY20341</strain>
    </source>
</reference>
<name>A0A075LSX4_9EURY</name>
<dbReference type="HOGENOM" id="CLU_2968583_0_0_2"/>
<dbReference type="STRING" id="1343739.PAP_07325"/>
<keyword evidence="1" id="KW-0812">Transmembrane</keyword>
<organism evidence="2 3">
    <name type="scientific">Palaeococcus pacificus DY20341</name>
    <dbReference type="NCBI Taxonomy" id="1343739"/>
    <lineage>
        <taxon>Archaea</taxon>
        <taxon>Methanobacteriati</taxon>
        <taxon>Methanobacteriota</taxon>
        <taxon>Thermococci</taxon>
        <taxon>Thermococcales</taxon>
        <taxon>Thermococcaceae</taxon>
        <taxon>Palaeococcus</taxon>
    </lineage>
</organism>
<keyword evidence="1" id="KW-1133">Transmembrane helix</keyword>
<dbReference type="Proteomes" id="UP000027981">
    <property type="component" value="Chromosome"/>
</dbReference>
<evidence type="ECO:0000313" key="2">
    <source>
        <dbReference type="EMBL" id="AIF69855.1"/>
    </source>
</evidence>
<evidence type="ECO:0000313" key="3">
    <source>
        <dbReference type="Proteomes" id="UP000027981"/>
    </source>
</evidence>
<protein>
    <submittedName>
        <fullName evidence="2">Uncharacterized protein</fullName>
    </submittedName>
</protein>
<dbReference type="GeneID" id="43503501"/>
<reference evidence="2 3" key="2">
    <citation type="journal article" date="2015" name="Genome Announc.">
        <title>Complete Genome Sequence of Hyperthermophilic Piezophilic Archaeon Palaeococcus pacificus DY20341T, Isolated from Deep-Sea Hydrothermal Sediments.</title>
        <authorList>
            <person name="Zeng X."/>
            <person name="Jebbar M."/>
            <person name="Shao Z."/>
        </authorList>
    </citation>
    <scope>NUCLEOTIDE SEQUENCE [LARGE SCALE GENOMIC DNA]</scope>
    <source>
        <strain evidence="2 3">DY20341</strain>
    </source>
</reference>
<gene>
    <name evidence="2" type="ORF">PAP_07325</name>
</gene>
<keyword evidence="1" id="KW-0472">Membrane</keyword>
<sequence>MKRIWSAVLILCLFAPVFWKYTPENFKTPIALAYPYLIIFGGVLAGWIAGRYVKKRWE</sequence>
<proteinExistence type="predicted"/>
<dbReference type="OrthoDB" id="374332at2157"/>
<feature type="transmembrane region" description="Helical" evidence="1">
    <location>
        <begin position="30"/>
        <end position="50"/>
    </location>
</feature>
<dbReference type="AlphaFoldDB" id="A0A075LSX4"/>
<keyword evidence="3" id="KW-1185">Reference proteome</keyword>
<dbReference type="KEGG" id="ppac:PAP_07325"/>
<dbReference type="RefSeq" id="WP_158442504.1">
    <property type="nucleotide sequence ID" value="NZ_CP006019.1"/>
</dbReference>
<evidence type="ECO:0000256" key="1">
    <source>
        <dbReference type="SAM" id="Phobius"/>
    </source>
</evidence>
<accession>A0A075LSX4</accession>
<dbReference type="EMBL" id="CP006019">
    <property type="protein sequence ID" value="AIF69855.1"/>
    <property type="molecule type" value="Genomic_DNA"/>
</dbReference>